<evidence type="ECO:0000256" key="10">
    <source>
        <dbReference type="ARBA" id="ARBA00023225"/>
    </source>
</evidence>
<feature type="coiled-coil region" evidence="11">
    <location>
        <begin position="81"/>
        <end position="115"/>
    </location>
</feature>
<keyword evidence="9" id="KW-0472">Membrane</keyword>
<evidence type="ECO:0000256" key="8">
    <source>
        <dbReference type="ARBA" id="ARBA00022927"/>
    </source>
</evidence>
<comment type="caution">
    <text evidence="12">The sequence shown here is derived from an EMBL/GenBank/DDBJ whole genome shotgun (WGS) entry which is preliminary data.</text>
</comment>
<evidence type="ECO:0000256" key="5">
    <source>
        <dbReference type="ARBA" id="ARBA00022475"/>
    </source>
</evidence>
<keyword evidence="12" id="KW-0282">Flagellum</keyword>
<comment type="similarity">
    <text evidence="2">Belongs to the FliJ family.</text>
</comment>
<keyword evidence="11" id="KW-0175">Coiled coil</keyword>
<evidence type="ECO:0000256" key="7">
    <source>
        <dbReference type="ARBA" id="ARBA00022795"/>
    </source>
</evidence>
<evidence type="ECO:0000256" key="3">
    <source>
        <dbReference type="ARBA" id="ARBA00020392"/>
    </source>
</evidence>
<reference evidence="12 13" key="1">
    <citation type="submission" date="2017-10" db="EMBL/GenBank/DDBJ databases">
        <title>Resolving the taxonomy of Roseburia spp., Eubacterium rectale and Agathobacter spp. through phylogenomic analysis.</title>
        <authorList>
            <person name="Sheridan P.O."/>
            <person name="Walker A.W."/>
            <person name="Duncan S.H."/>
            <person name="Scott K.P."/>
            <person name="Toole P.W.O."/>
            <person name="Luis P."/>
            <person name="Flint H.J."/>
        </authorList>
    </citation>
    <scope>NUCLEOTIDE SEQUENCE [LARGE SCALE GENOMIC DNA]</scope>
    <source>
        <strain evidence="12 13">JK626</strain>
    </source>
</reference>
<keyword evidence="12" id="KW-0966">Cell projection</keyword>
<keyword evidence="5" id="KW-1003">Cell membrane</keyword>
<dbReference type="Proteomes" id="UP000225889">
    <property type="component" value="Unassembled WGS sequence"/>
</dbReference>
<dbReference type="NCBIfam" id="TIGR02473">
    <property type="entry name" value="flagell_FliJ"/>
    <property type="match status" value="1"/>
</dbReference>
<evidence type="ECO:0000256" key="1">
    <source>
        <dbReference type="ARBA" id="ARBA00004413"/>
    </source>
</evidence>
<dbReference type="Gene3D" id="1.10.287.1700">
    <property type="match status" value="1"/>
</dbReference>
<dbReference type="GO" id="GO:0006935">
    <property type="term" value="P:chemotaxis"/>
    <property type="evidence" value="ECO:0007669"/>
    <property type="project" value="UniProtKB-KW"/>
</dbReference>
<evidence type="ECO:0000313" key="13">
    <source>
        <dbReference type="Proteomes" id="UP000225889"/>
    </source>
</evidence>
<gene>
    <name evidence="12" type="primary">fliJ</name>
    <name evidence="12" type="ORF">CSX01_05945</name>
</gene>
<keyword evidence="10" id="KW-1006">Bacterial flagellum protein export</keyword>
<dbReference type="GO" id="GO:0044781">
    <property type="term" value="P:bacterial-type flagellum organization"/>
    <property type="evidence" value="ECO:0007669"/>
    <property type="project" value="UniProtKB-KW"/>
</dbReference>
<dbReference type="GO" id="GO:0009288">
    <property type="term" value="C:bacterial-type flagellum"/>
    <property type="evidence" value="ECO:0007669"/>
    <property type="project" value="InterPro"/>
</dbReference>
<dbReference type="GO" id="GO:0015031">
    <property type="term" value="P:protein transport"/>
    <property type="evidence" value="ECO:0007669"/>
    <property type="project" value="UniProtKB-KW"/>
</dbReference>
<comment type="subcellular location">
    <subcellularLocation>
        <location evidence="1">Cell membrane</location>
        <topology evidence="1">Peripheral membrane protein</topology>
        <orientation evidence="1">Cytoplasmic side</orientation>
    </subcellularLocation>
</comment>
<keyword evidence="7" id="KW-1005">Bacterial flagellum biogenesis</keyword>
<keyword evidence="6" id="KW-0145">Chemotaxis</keyword>
<dbReference type="InterPro" id="IPR012823">
    <property type="entry name" value="Flagell_FliJ"/>
</dbReference>
<evidence type="ECO:0000313" key="12">
    <source>
        <dbReference type="EMBL" id="PHU34878.1"/>
    </source>
</evidence>
<organism evidence="12 13">
    <name type="scientific">Pseudobutyrivibrio ruminis</name>
    <dbReference type="NCBI Taxonomy" id="46206"/>
    <lineage>
        <taxon>Bacteria</taxon>
        <taxon>Bacillati</taxon>
        <taxon>Bacillota</taxon>
        <taxon>Clostridia</taxon>
        <taxon>Lachnospirales</taxon>
        <taxon>Lachnospiraceae</taxon>
        <taxon>Pseudobutyrivibrio</taxon>
    </lineage>
</organism>
<dbReference type="Pfam" id="PF02050">
    <property type="entry name" value="FliJ"/>
    <property type="match status" value="1"/>
</dbReference>
<accession>A0A2G3DV25</accession>
<keyword evidence="4" id="KW-0813">Transport</keyword>
<evidence type="ECO:0000256" key="6">
    <source>
        <dbReference type="ARBA" id="ARBA00022500"/>
    </source>
</evidence>
<name>A0A2G3DV25_9FIRM</name>
<evidence type="ECO:0000256" key="2">
    <source>
        <dbReference type="ARBA" id="ARBA00010004"/>
    </source>
</evidence>
<dbReference type="InterPro" id="IPR053716">
    <property type="entry name" value="Flag_assembly_chemotaxis_eff"/>
</dbReference>
<keyword evidence="12" id="KW-0969">Cilium</keyword>
<dbReference type="AlphaFoldDB" id="A0A2G3DV25"/>
<dbReference type="GO" id="GO:0005886">
    <property type="term" value="C:plasma membrane"/>
    <property type="evidence" value="ECO:0007669"/>
    <property type="project" value="UniProtKB-SubCell"/>
</dbReference>
<dbReference type="EMBL" id="PDYF01000011">
    <property type="protein sequence ID" value="PHU34878.1"/>
    <property type="molecule type" value="Genomic_DNA"/>
</dbReference>
<sequence>MAKFVYRMQNILDLKQKLEEQEKANFGLAVARYNEEQQKLRDIMVRQAGYEKHLKDISIGDIDIKEIRSCKSAIAAMKVALRSQLIEVSKAQKAMENARRKLNAVMMERKMHEKLREHAFEDFLDEIDREESKITDELVSYTYFNNSSEDD</sequence>
<reference evidence="12 13" key="2">
    <citation type="submission" date="2017-10" db="EMBL/GenBank/DDBJ databases">
        <authorList>
            <person name="Banno H."/>
            <person name="Chua N.-H."/>
        </authorList>
    </citation>
    <scope>NUCLEOTIDE SEQUENCE [LARGE SCALE GENOMIC DNA]</scope>
    <source>
        <strain evidence="12 13">JK626</strain>
    </source>
</reference>
<evidence type="ECO:0000256" key="9">
    <source>
        <dbReference type="ARBA" id="ARBA00023136"/>
    </source>
</evidence>
<dbReference type="GO" id="GO:0071973">
    <property type="term" value="P:bacterial-type flagellum-dependent cell motility"/>
    <property type="evidence" value="ECO:0007669"/>
    <property type="project" value="InterPro"/>
</dbReference>
<keyword evidence="8" id="KW-0653">Protein transport</keyword>
<protein>
    <recommendedName>
        <fullName evidence="3">Flagellar FliJ protein</fullName>
    </recommendedName>
</protein>
<evidence type="ECO:0000256" key="11">
    <source>
        <dbReference type="SAM" id="Coils"/>
    </source>
</evidence>
<evidence type="ECO:0000256" key="4">
    <source>
        <dbReference type="ARBA" id="ARBA00022448"/>
    </source>
</evidence>
<proteinExistence type="inferred from homology"/>